<dbReference type="EMBL" id="JAEFCI010013144">
    <property type="protein sequence ID" value="KAG5455580.1"/>
    <property type="molecule type" value="Genomic_DNA"/>
</dbReference>
<keyword evidence="2" id="KW-1185">Reference proteome</keyword>
<accession>A0A8H7ZM01</accession>
<gene>
    <name evidence="1" type="ORF">BJ554DRAFT_4964</name>
</gene>
<evidence type="ECO:0000313" key="2">
    <source>
        <dbReference type="Proteomes" id="UP000673691"/>
    </source>
</evidence>
<protein>
    <submittedName>
        <fullName evidence="1">Uncharacterized protein</fullName>
    </submittedName>
</protein>
<sequence>MAAAALSSAVASAIVAVREYWHVPEAWHNDNTRRGLRVKLEVRAEAGQIHGHRHTQPKAALPGYVWARVSDGWPPEQRSQTHSIIQGPPGILVNLLDKVTGALVCLNLPHQPELCARCLGKFMSSLPCEKVPATSECVSLSCLREIDPERKI</sequence>
<evidence type="ECO:0000313" key="1">
    <source>
        <dbReference type="EMBL" id="KAG5455580.1"/>
    </source>
</evidence>
<reference evidence="1 2" key="1">
    <citation type="journal article" name="Sci. Rep.">
        <title>Genome-scale phylogenetic analyses confirm Olpidium as the closest living zoosporic fungus to the non-flagellated, terrestrial fungi.</title>
        <authorList>
            <person name="Chang Y."/>
            <person name="Rochon D."/>
            <person name="Sekimoto S."/>
            <person name="Wang Y."/>
            <person name="Chovatia M."/>
            <person name="Sandor L."/>
            <person name="Salamov A."/>
            <person name="Grigoriev I.V."/>
            <person name="Stajich J.E."/>
            <person name="Spatafora J.W."/>
        </authorList>
    </citation>
    <scope>NUCLEOTIDE SEQUENCE [LARGE SCALE GENOMIC DNA]</scope>
    <source>
        <strain evidence="1">S191</strain>
    </source>
</reference>
<dbReference type="AlphaFoldDB" id="A0A8H7ZM01"/>
<organism evidence="1 2">
    <name type="scientific">Olpidium bornovanus</name>
    <dbReference type="NCBI Taxonomy" id="278681"/>
    <lineage>
        <taxon>Eukaryota</taxon>
        <taxon>Fungi</taxon>
        <taxon>Fungi incertae sedis</taxon>
        <taxon>Olpidiomycota</taxon>
        <taxon>Olpidiomycotina</taxon>
        <taxon>Olpidiomycetes</taxon>
        <taxon>Olpidiales</taxon>
        <taxon>Olpidiaceae</taxon>
        <taxon>Olpidium</taxon>
    </lineage>
</organism>
<proteinExistence type="predicted"/>
<dbReference type="Proteomes" id="UP000673691">
    <property type="component" value="Unassembled WGS sequence"/>
</dbReference>
<name>A0A8H7ZM01_9FUNG</name>
<comment type="caution">
    <text evidence="1">The sequence shown here is derived from an EMBL/GenBank/DDBJ whole genome shotgun (WGS) entry which is preliminary data.</text>
</comment>